<keyword evidence="3" id="KW-1185">Reference proteome</keyword>
<evidence type="ECO:0000313" key="3">
    <source>
        <dbReference type="Proteomes" id="UP001558613"/>
    </source>
</evidence>
<dbReference type="Proteomes" id="UP001558613">
    <property type="component" value="Unassembled WGS sequence"/>
</dbReference>
<organism evidence="2 3">
    <name type="scientific">Cirrhinus molitorella</name>
    <name type="common">mud carp</name>
    <dbReference type="NCBI Taxonomy" id="172907"/>
    <lineage>
        <taxon>Eukaryota</taxon>
        <taxon>Metazoa</taxon>
        <taxon>Chordata</taxon>
        <taxon>Craniata</taxon>
        <taxon>Vertebrata</taxon>
        <taxon>Euteleostomi</taxon>
        <taxon>Actinopterygii</taxon>
        <taxon>Neopterygii</taxon>
        <taxon>Teleostei</taxon>
        <taxon>Ostariophysi</taxon>
        <taxon>Cypriniformes</taxon>
        <taxon>Cyprinidae</taxon>
        <taxon>Labeoninae</taxon>
        <taxon>Labeonini</taxon>
        <taxon>Cirrhinus</taxon>
    </lineage>
</organism>
<gene>
    <name evidence="2" type="ORF">QQF64_018029</name>
</gene>
<reference evidence="2 3" key="1">
    <citation type="submission" date="2023-09" db="EMBL/GenBank/DDBJ databases">
        <authorList>
            <person name="Wang M."/>
        </authorList>
    </citation>
    <scope>NUCLEOTIDE SEQUENCE [LARGE SCALE GENOMIC DNA]</scope>
    <source>
        <strain evidence="2">GT-2023</strain>
        <tissue evidence="2">Liver</tissue>
    </source>
</reference>
<evidence type="ECO:0000256" key="1">
    <source>
        <dbReference type="SAM" id="MobiDB-lite"/>
    </source>
</evidence>
<evidence type="ECO:0000313" key="2">
    <source>
        <dbReference type="EMBL" id="KAL1253336.1"/>
    </source>
</evidence>
<feature type="region of interest" description="Disordered" evidence="1">
    <location>
        <begin position="51"/>
        <end position="79"/>
    </location>
</feature>
<sequence length="79" mass="8481">MAVIDGGQSGNSRTEDGRGPSVGGLCRELLRCPRPLCLLTDALDKTAIDTRMDESRSAAPSQRLAGLEYRAPPRHAPFT</sequence>
<dbReference type="EMBL" id="JAYMGO010000021">
    <property type="protein sequence ID" value="KAL1253336.1"/>
    <property type="molecule type" value="Genomic_DNA"/>
</dbReference>
<name>A0ABR3LMN5_9TELE</name>
<protein>
    <submittedName>
        <fullName evidence="2">Uncharacterized protein</fullName>
    </submittedName>
</protein>
<feature type="region of interest" description="Disordered" evidence="1">
    <location>
        <begin position="1"/>
        <end position="23"/>
    </location>
</feature>
<comment type="caution">
    <text evidence="2">The sequence shown here is derived from an EMBL/GenBank/DDBJ whole genome shotgun (WGS) entry which is preliminary data.</text>
</comment>
<proteinExistence type="predicted"/>
<accession>A0ABR3LMN5</accession>